<dbReference type="EMBL" id="JACIHM010000001">
    <property type="protein sequence ID" value="MBB4444483.1"/>
    <property type="molecule type" value="Genomic_DNA"/>
</dbReference>
<name>A0A7W6UUB8_9HYPH</name>
<dbReference type="EMBL" id="JACIGW010000001">
    <property type="protein sequence ID" value="MBB4347810.1"/>
    <property type="molecule type" value="Genomic_DNA"/>
</dbReference>
<dbReference type="Proteomes" id="UP000524535">
    <property type="component" value="Unassembled WGS sequence"/>
</dbReference>
<organism evidence="3 6">
    <name type="scientific">Aliirhizobium cellulosilyticum</name>
    <dbReference type="NCBI Taxonomy" id="393664"/>
    <lineage>
        <taxon>Bacteria</taxon>
        <taxon>Pseudomonadati</taxon>
        <taxon>Pseudomonadota</taxon>
        <taxon>Alphaproteobacteria</taxon>
        <taxon>Hyphomicrobiales</taxon>
        <taxon>Rhizobiaceae</taxon>
        <taxon>Aliirhizobium</taxon>
    </lineage>
</organism>
<evidence type="ECO:0000313" key="3">
    <source>
        <dbReference type="EMBL" id="MBB4444483.1"/>
    </source>
</evidence>
<keyword evidence="5" id="KW-1185">Reference proteome</keyword>
<evidence type="ECO:0008006" key="7">
    <source>
        <dbReference type="Google" id="ProtNLM"/>
    </source>
</evidence>
<comment type="caution">
    <text evidence="3">The sequence shown here is derived from an EMBL/GenBank/DDBJ whole genome shotgun (WGS) entry which is preliminary data.</text>
</comment>
<evidence type="ECO:0000313" key="4">
    <source>
        <dbReference type="Proteomes" id="UP000520770"/>
    </source>
</evidence>
<evidence type="ECO:0000313" key="6">
    <source>
        <dbReference type="Proteomes" id="UP000576087"/>
    </source>
</evidence>
<evidence type="ECO:0000313" key="2">
    <source>
        <dbReference type="EMBL" id="MBB4409796.1"/>
    </source>
</evidence>
<proteinExistence type="predicted"/>
<dbReference type="InterPro" id="IPR023393">
    <property type="entry name" value="START-like_dom_sf"/>
</dbReference>
<evidence type="ECO:0000313" key="5">
    <source>
        <dbReference type="Proteomes" id="UP000524535"/>
    </source>
</evidence>
<gene>
    <name evidence="2" type="ORF">GGE31_000267</name>
    <name evidence="1" type="ORF">GGE33_001518</name>
    <name evidence="3" type="ORF">GGE35_000265</name>
</gene>
<protein>
    <recommendedName>
        <fullName evidence="7">Polyketide cyclase</fullName>
    </recommendedName>
</protein>
<dbReference type="CDD" id="cd07812">
    <property type="entry name" value="SRPBCC"/>
    <property type="match status" value="1"/>
</dbReference>
<reference evidence="4 5" key="1">
    <citation type="submission" date="2020-08" db="EMBL/GenBank/DDBJ databases">
        <title>Genomic Encyclopedia of Type Strains, Phase IV (KMG-V): Genome sequencing to study the core and pangenomes of soil and plant-associated prokaryotes.</title>
        <authorList>
            <person name="Whitman W."/>
        </authorList>
    </citation>
    <scope>NUCLEOTIDE SEQUENCE [LARGE SCALE GENOMIC DNA]</scope>
    <source>
        <strain evidence="2 5">SEMIA 444</strain>
        <strain evidence="1 4">SEMIA 448</strain>
        <strain evidence="3 6">SEMIA 452</strain>
    </source>
</reference>
<dbReference type="Gene3D" id="3.30.530.20">
    <property type="match status" value="1"/>
</dbReference>
<dbReference type="Proteomes" id="UP000520770">
    <property type="component" value="Unassembled WGS sequence"/>
</dbReference>
<evidence type="ECO:0000313" key="1">
    <source>
        <dbReference type="EMBL" id="MBB4347810.1"/>
    </source>
</evidence>
<dbReference type="EMBL" id="JACIGY010000001">
    <property type="protein sequence ID" value="MBB4409796.1"/>
    <property type="molecule type" value="Genomic_DNA"/>
</dbReference>
<accession>A0A7W6UUB8</accession>
<dbReference type="AlphaFoldDB" id="A0A7W6UUB8"/>
<dbReference type="RefSeq" id="WP_183821793.1">
    <property type="nucleotide sequence ID" value="NZ_JACIGW010000001.1"/>
</dbReference>
<dbReference type="SUPFAM" id="SSF55961">
    <property type="entry name" value="Bet v1-like"/>
    <property type="match status" value="1"/>
</dbReference>
<dbReference type="Proteomes" id="UP000576087">
    <property type="component" value="Unassembled WGS sequence"/>
</dbReference>
<sequence>MTPMPARIIHTTIDRPWRDVYAFASQPENMPRWAAGLASGLSREGEDWIGDGGPIGKIRVRFTPRNDLGVIDHTVTLDTGRSFENALRVVPNGDGAEIMFTLLRQPDTDDQAFEVDAAAIQTDLSTLKHILEQS</sequence>